<sequence length="223" mass="26495">MLFVPFISLFILKSLFSFSLYNYDLLDEQDVEKYSFPVTHWIMMGQNENRFGRYAQSDVEMTLHLLESHSKEETSKIHLKETQKRIQEKGFKGNILYNKEKLAHTWTDGTYYLVNKLQRQPMHPENYQELVDNKSGVLLQGYARIQHLLLLFGLLFIYKLKDHREFIIYSTLSIIGVFFFFILWESCSRYLVSLTPLLIILSTMGYFGVDQKQQTHQTKMHKV</sequence>
<dbReference type="RefSeq" id="WP_306019590.1">
    <property type="nucleotide sequence ID" value="NZ_CP129013.1"/>
</dbReference>
<keyword evidence="1" id="KW-0812">Transmembrane</keyword>
<name>A0ABY9JT05_9BACI</name>
<evidence type="ECO:0000313" key="2">
    <source>
        <dbReference type="EMBL" id="WLR41537.1"/>
    </source>
</evidence>
<accession>A0ABY9JT05</accession>
<evidence type="ECO:0000313" key="3">
    <source>
        <dbReference type="Proteomes" id="UP001197974"/>
    </source>
</evidence>
<dbReference type="EMBL" id="CP129013">
    <property type="protein sequence ID" value="WLR41537.1"/>
    <property type="molecule type" value="Genomic_DNA"/>
</dbReference>
<evidence type="ECO:0000256" key="1">
    <source>
        <dbReference type="SAM" id="Phobius"/>
    </source>
</evidence>
<organism evidence="2 3">
    <name type="scientific">Bacillus carboniphilus</name>
    <dbReference type="NCBI Taxonomy" id="86663"/>
    <lineage>
        <taxon>Bacteria</taxon>
        <taxon>Bacillati</taxon>
        <taxon>Bacillota</taxon>
        <taxon>Bacilli</taxon>
        <taxon>Bacillales</taxon>
        <taxon>Bacillaceae</taxon>
        <taxon>Bacillus</taxon>
    </lineage>
</organism>
<feature type="transmembrane region" description="Helical" evidence="1">
    <location>
        <begin position="166"/>
        <end position="184"/>
    </location>
</feature>
<keyword evidence="1" id="KW-0472">Membrane</keyword>
<protein>
    <submittedName>
        <fullName evidence="2">Uncharacterized protein</fullName>
    </submittedName>
</protein>
<dbReference type="Proteomes" id="UP001197974">
    <property type="component" value="Chromosome"/>
</dbReference>
<gene>
    <name evidence="2" type="ORF">LC087_11630</name>
</gene>
<proteinExistence type="predicted"/>
<reference evidence="2 3" key="1">
    <citation type="submission" date="2023-06" db="EMBL/GenBank/DDBJ databases">
        <title>Five Gram-positive bacteria isolated from mangrove sediments in Shenzhen, Guangdong, China.</title>
        <authorList>
            <person name="Yu S."/>
            <person name="Zheng W."/>
            <person name="Huang Y."/>
        </authorList>
    </citation>
    <scope>NUCLEOTIDE SEQUENCE [LARGE SCALE GENOMIC DNA]</scope>
    <source>
        <strain evidence="2 3">SaN35-3</strain>
    </source>
</reference>
<keyword evidence="3" id="KW-1185">Reference proteome</keyword>
<keyword evidence="1" id="KW-1133">Transmembrane helix</keyword>
<feature type="transmembrane region" description="Helical" evidence="1">
    <location>
        <begin position="190"/>
        <end position="209"/>
    </location>
</feature>